<dbReference type="RefSeq" id="WP_302720687.1">
    <property type="nucleotide sequence ID" value="NZ_JAULRU010000172.1"/>
</dbReference>
<organism evidence="2 3">
    <name type="scientific">Gilvimarinus gilvus</name>
    <dbReference type="NCBI Taxonomy" id="3058038"/>
    <lineage>
        <taxon>Bacteria</taxon>
        <taxon>Pseudomonadati</taxon>
        <taxon>Pseudomonadota</taxon>
        <taxon>Gammaproteobacteria</taxon>
        <taxon>Cellvibrionales</taxon>
        <taxon>Cellvibrionaceae</taxon>
        <taxon>Gilvimarinus</taxon>
    </lineage>
</organism>
<gene>
    <name evidence="2" type="ORF">SCD92_15170</name>
</gene>
<sequence length="122" mass="14116">MKQLVIKKTIGIFLSVITSVTYYVAMFTIFFFQGRAALTVSFLFVLMPFLVVYLCVRYFRFLWWQPAMMTVVSSFVLMACWSTLGGKNLNVILVVFFPFVLFQAASGYIFSRVKNNTIEQIE</sequence>
<accession>A0ABU4S494</accession>
<dbReference type="EMBL" id="JAXAFO010000030">
    <property type="protein sequence ID" value="MDX6850713.1"/>
    <property type="molecule type" value="Genomic_DNA"/>
</dbReference>
<feature type="transmembrane region" description="Helical" evidence="1">
    <location>
        <begin position="63"/>
        <end position="84"/>
    </location>
</feature>
<keyword evidence="3" id="KW-1185">Reference proteome</keyword>
<feature type="transmembrane region" description="Helical" evidence="1">
    <location>
        <begin position="38"/>
        <end position="56"/>
    </location>
</feature>
<reference evidence="2 3" key="1">
    <citation type="submission" date="2023-11" db="EMBL/GenBank/DDBJ databases">
        <title>Gilvimarinus fulvus sp. nov., isolated from the surface of Kelp.</title>
        <authorList>
            <person name="Sun Y.Y."/>
            <person name="Gong Y."/>
            <person name="Du Z.J."/>
        </authorList>
    </citation>
    <scope>NUCLEOTIDE SEQUENCE [LARGE SCALE GENOMIC DNA]</scope>
    <source>
        <strain evidence="2 3">SDUM040013</strain>
    </source>
</reference>
<dbReference type="Proteomes" id="UP001273505">
    <property type="component" value="Unassembled WGS sequence"/>
</dbReference>
<feature type="transmembrane region" description="Helical" evidence="1">
    <location>
        <begin position="90"/>
        <end position="110"/>
    </location>
</feature>
<keyword evidence="1" id="KW-0812">Transmembrane</keyword>
<feature type="transmembrane region" description="Helical" evidence="1">
    <location>
        <begin position="12"/>
        <end position="32"/>
    </location>
</feature>
<evidence type="ECO:0000313" key="3">
    <source>
        <dbReference type="Proteomes" id="UP001273505"/>
    </source>
</evidence>
<name>A0ABU4S494_9GAMM</name>
<keyword evidence="1" id="KW-1133">Transmembrane helix</keyword>
<keyword evidence="1" id="KW-0472">Membrane</keyword>
<comment type="caution">
    <text evidence="2">The sequence shown here is derived from an EMBL/GenBank/DDBJ whole genome shotgun (WGS) entry which is preliminary data.</text>
</comment>
<protein>
    <submittedName>
        <fullName evidence="2">Uncharacterized protein</fullName>
    </submittedName>
</protein>
<evidence type="ECO:0000313" key="2">
    <source>
        <dbReference type="EMBL" id="MDX6850713.1"/>
    </source>
</evidence>
<proteinExistence type="predicted"/>
<evidence type="ECO:0000256" key="1">
    <source>
        <dbReference type="SAM" id="Phobius"/>
    </source>
</evidence>